<keyword evidence="2" id="KW-1185">Reference proteome</keyword>
<gene>
    <name evidence="1" type="ORF">CCS41_07330</name>
</gene>
<dbReference type="KEGG" id="fsm:CCS41_07330"/>
<dbReference type="STRING" id="1878942.GCA_900128755_00393"/>
<dbReference type="AlphaFoldDB" id="A0A2U8I8E8"/>
<accession>A0A2U8I8E8</accession>
<dbReference type="Gene3D" id="3.30.2440.10">
    <property type="entry name" value="Secreted effector protein SifA"/>
    <property type="match status" value="1"/>
</dbReference>
<dbReference type="RefSeq" id="WP_072549578.1">
    <property type="nucleotide sequence ID" value="NZ_CP021659.1"/>
</dbReference>
<proteinExistence type="predicted"/>
<protein>
    <submittedName>
        <fullName evidence="1">Uncharacterized protein</fullName>
    </submittedName>
</protein>
<sequence>MMLYVIKWCILERLNLMEVYLSSRWGGEKVISSDVVEKIKNDESVTMGIWEKIKDWFFDTHRADAYKHLRTFLHATSTTEKIHAFLSLKSLAPEGRRSFFKIEIFKIEKSAGLNSFDLSIETKDNADSVKQTISFSNYSESSSFNKSKFRENLFKEDSPDLLGEYITCISVEEKIKLAEEYILYSLKNDDLVKTCQVIKSLLGKECNIGVCNVLVLKSLEYEKYTVFSETMKHLVDQKQDTLFEKIMLENIEHKHGKNDEAVRSAFNWLIEGNNTFTDGEKIKIIFDVLEKCTLKAIEKGKLSLSGEFTQFFLKNKKSGAFERIMECLMQKGVSSFVDVISRLFKKCGTETLVKCLRDSTRTCFFKNDSFINGLGDKVFVDHSSECGYVFVKFFEVFVKLVNNGKENGRTPDDSTVKKMREHIKKICRLNNSVTTTEQDNLFKEFLEKFSKYEQTAAFSWEDQS</sequence>
<evidence type="ECO:0000313" key="2">
    <source>
        <dbReference type="Proteomes" id="UP000261875"/>
    </source>
</evidence>
<evidence type="ECO:0000313" key="1">
    <source>
        <dbReference type="EMBL" id="AWK14325.1"/>
    </source>
</evidence>
<dbReference type="OrthoDB" id="6434659at2"/>
<organism evidence="1 2">
    <name type="scientific">Candidatus Fukatsuia symbiotica</name>
    <dbReference type="NCBI Taxonomy" id="1878942"/>
    <lineage>
        <taxon>Bacteria</taxon>
        <taxon>Pseudomonadati</taxon>
        <taxon>Pseudomonadota</taxon>
        <taxon>Gammaproteobacteria</taxon>
        <taxon>Enterobacterales</taxon>
        <taxon>Yersiniaceae</taxon>
        <taxon>Candidatus Fukatsuia</taxon>
    </lineage>
</organism>
<dbReference type="EMBL" id="CP021659">
    <property type="protein sequence ID" value="AWK14325.1"/>
    <property type="molecule type" value="Genomic_DNA"/>
</dbReference>
<reference evidence="1 2" key="1">
    <citation type="submission" date="2017-05" db="EMBL/GenBank/DDBJ databases">
        <title>Genome sequence of Candidatus Fukatsuia symbiotica and Candidatus Hamiltonella defensa from Acyrthosiphon pisum strain 5D.</title>
        <authorList>
            <person name="Patel V.A."/>
            <person name="Chevignon G."/>
            <person name="Russell J.A."/>
            <person name="Oliver K.M."/>
        </authorList>
    </citation>
    <scope>NUCLEOTIDE SEQUENCE [LARGE SCALE GENOMIC DNA]</scope>
    <source>
        <strain evidence="1 2">5D</strain>
    </source>
</reference>
<dbReference type="Proteomes" id="UP000261875">
    <property type="component" value="Chromosome"/>
</dbReference>
<name>A0A2U8I8E8_9GAMM</name>